<dbReference type="InterPro" id="IPR036249">
    <property type="entry name" value="Thioredoxin-like_sf"/>
</dbReference>
<reference evidence="2 3" key="1">
    <citation type="submission" date="2018-05" db="EMBL/GenBank/DDBJ databases">
        <title>Marinifilum breve JC075T sp. nov., a marine bacterium isolated from Yongle Blue Hole in the South China Sea.</title>
        <authorList>
            <person name="Fu T."/>
        </authorList>
    </citation>
    <scope>NUCLEOTIDE SEQUENCE [LARGE SCALE GENOMIC DNA]</scope>
    <source>
        <strain evidence="2 3">JC075</strain>
    </source>
</reference>
<dbReference type="Proteomes" id="UP000248079">
    <property type="component" value="Unassembled WGS sequence"/>
</dbReference>
<accession>A0A2V4A2G7</accession>
<sequence>MKKNIVVLSLIIFGLLSCVEEYTSADYLKKVVKEMEKIESATYCVEREAWQPGDTSAAFINKRYVESYRNSSDTTIGSSWAIFETEEKTHLEFAYDGKIRTLIYDDVKGIVIDSFKVRKLPFRPVTPPFFNYTENIIKYILENNDSTSLEQNDLGEEVYLKLTIYEDRQVEFFGKAHYMPKNPYTFDPTSIYELWIDKKSNLPRKVRREMSHDISVSSVSGYEFNKQRIKDFVASDFFPKDYEIRQYGQKGKKRQLNDLIGKKAPDWILQNDIKQNISLSDLKSKVLMIQFTSVSCGPCRASIPFLKDLSTEYDKSDFDFVAIESTSKNTNVLKSYMKRNDFDYKFLLSTKDVLNKYSISSFPVFFILDENRIVKKVINGYANEKTDKEIRSLINKMI</sequence>
<keyword evidence="3" id="KW-1185">Reference proteome</keyword>
<organism evidence="2 3">
    <name type="scientific">Marinifilum breve</name>
    <dbReference type="NCBI Taxonomy" id="2184082"/>
    <lineage>
        <taxon>Bacteria</taxon>
        <taxon>Pseudomonadati</taxon>
        <taxon>Bacteroidota</taxon>
        <taxon>Bacteroidia</taxon>
        <taxon>Marinilabiliales</taxon>
        <taxon>Marinifilaceae</taxon>
    </lineage>
</organism>
<name>A0A2V4A2G7_9BACT</name>
<gene>
    <name evidence="2" type="ORF">DF185_00165</name>
</gene>
<dbReference type="Gene3D" id="3.40.30.10">
    <property type="entry name" value="Glutaredoxin"/>
    <property type="match status" value="1"/>
</dbReference>
<dbReference type="OrthoDB" id="1099669at2"/>
<dbReference type="GO" id="GO:0016491">
    <property type="term" value="F:oxidoreductase activity"/>
    <property type="evidence" value="ECO:0007669"/>
    <property type="project" value="InterPro"/>
</dbReference>
<dbReference type="SUPFAM" id="SSF52833">
    <property type="entry name" value="Thioredoxin-like"/>
    <property type="match status" value="1"/>
</dbReference>
<evidence type="ECO:0000259" key="1">
    <source>
        <dbReference type="PROSITE" id="PS51352"/>
    </source>
</evidence>
<dbReference type="PROSITE" id="PS51257">
    <property type="entry name" value="PROKAR_LIPOPROTEIN"/>
    <property type="match status" value="1"/>
</dbReference>
<evidence type="ECO:0000313" key="3">
    <source>
        <dbReference type="Proteomes" id="UP000248079"/>
    </source>
</evidence>
<dbReference type="InterPro" id="IPR013740">
    <property type="entry name" value="Redoxin"/>
</dbReference>
<dbReference type="PANTHER" id="PTHR42852">
    <property type="entry name" value="THIOL:DISULFIDE INTERCHANGE PROTEIN DSBE"/>
    <property type="match status" value="1"/>
</dbReference>
<dbReference type="CDD" id="cd02966">
    <property type="entry name" value="TlpA_like_family"/>
    <property type="match status" value="1"/>
</dbReference>
<feature type="domain" description="Thioredoxin" evidence="1">
    <location>
        <begin position="258"/>
        <end position="398"/>
    </location>
</feature>
<dbReference type="AlphaFoldDB" id="A0A2V4A2G7"/>
<dbReference type="InterPro" id="IPR013766">
    <property type="entry name" value="Thioredoxin_domain"/>
</dbReference>
<dbReference type="RefSeq" id="WP_110358704.1">
    <property type="nucleotide sequence ID" value="NZ_QFLI01000001.1"/>
</dbReference>
<protein>
    <submittedName>
        <fullName evidence="2">Thiol:disulfide interchange protein</fullName>
    </submittedName>
</protein>
<dbReference type="PANTHER" id="PTHR42852:SF17">
    <property type="entry name" value="THIOREDOXIN-LIKE PROTEIN HI_1115"/>
    <property type="match status" value="1"/>
</dbReference>
<comment type="caution">
    <text evidence="2">The sequence shown here is derived from an EMBL/GenBank/DDBJ whole genome shotgun (WGS) entry which is preliminary data.</text>
</comment>
<evidence type="ECO:0000313" key="2">
    <source>
        <dbReference type="EMBL" id="PXY02543.1"/>
    </source>
</evidence>
<dbReference type="Pfam" id="PF08534">
    <property type="entry name" value="Redoxin"/>
    <property type="match status" value="1"/>
</dbReference>
<dbReference type="PROSITE" id="PS51352">
    <property type="entry name" value="THIOREDOXIN_2"/>
    <property type="match status" value="1"/>
</dbReference>
<proteinExistence type="predicted"/>
<dbReference type="EMBL" id="QFLI01000001">
    <property type="protein sequence ID" value="PXY02543.1"/>
    <property type="molecule type" value="Genomic_DNA"/>
</dbReference>
<dbReference type="InterPro" id="IPR050553">
    <property type="entry name" value="Thioredoxin_ResA/DsbE_sf"/>
</dbReference>